<feature type="compositionally biased region" description="Basic and acidic residues" evidence="1">
    <location>
        <begin position="229"/>
        <end position="242"/>
    </location>
</feature>
<feature type="region of interest" description="Disordered" evidence="1">
    <location>
        <begin position="81"/>
        <end position="124"/>
    </location>
</feature>
<dbReference type="EMBL" id="JAQQWN010000009">
    <property type="protein sequence ID" value="KAK8064993.1"/>
    <property type="molecule type" value="Genomic_DNA"/>
</dbReference>
<dbReference type="RefSeq" id="XP_066661747.1">
    <property type="nucleotide sequence ID" value="XM_066816055.1"/>
</dbReference>
<sequence>MPAKKFDPPFPPQKHTPGYICCYSWTKRKPNRCHQSTIPCFPSLSLSGALHSTWPGSPVQVPSSNFPGSWSPVLAACPGLLQGPYPNTDKGRRREEEEEEVEVEEKQQQTTVPTGRRTTNRSSDLLTAERRAHFRLTYVCNTLRLGPLNDPVKTLKLETRQWRLAHSSGPIYGTAPVSLAAFPSDNREPPHPYPVQPPASSSVSLRDDGGTDSQPASQPAAAAPVAEQPADHRGKSDWERGSRRPFTTQDRSDFWSTCFHFTPNLQYSSSIARHDHDICPLTRYQSVSRLRCSTICPTQAILLRYARFTSTPVTSAPFNPLLQPAEAIGARLSKLNRESVLVVVATTLSRQQQRVSNPAHATKRIPAATLLKTPARESPLP</sequence>
<keyword evidence="3" id="KW-1185">Reference proteome</keyword>
<feature type="region of interest" description="Disordered" evidence="1">
    <location>
        <begin position="180"/>
        <end position="246"/>
    </location>
</feature>
<reference evidence="2 3" key="1">
    <citation type="submission" date="2023-01" db="EMBL/GenBank/DDBJ databases">
        <title>Analysis of 21 Apiospora genomes using comparative genomics revels a genus with tremendous synthesis potential of carbohydrate active enzymes and secondary metabolites.</title>
        <authorList>
            <person name="Sorensen T."/>
        </authorList>
    </citation>
    <scope>NUCLEOTIDE SEQUENCE [LARGE SCALE GENOMIC DNA]</scope>
    <source>
        <strain evidence="2 3">CBS 114990</strain>
    </source>
</reference>
<accession>A0ABR1V1D3</accession>
<name>A0ABR1V1D3_9PEZI</name>
<evidence type="ECO:0000313" key="2">
    <source>
        <dbReference type="EMBL" id="KAK8064993.1"/>
    </source>
</evidence>
<feature type="compositionally biased region" description="Polar residues" evidence="1">
    <location>
        <begin position="108"/>
        <end position="124"/>
    </location>
</feature>
<gene>
    <name evidence="2" type="ORF">PG997_011740</name>
</gene>
<protein>
    <submittedName>
        <fullName evidence="2">Uncharacterized protein</fullName>
    </submittedName>
</protein>
<organism evidence="2 3">
    <name type="scientific">Apiospora hydei</name>
    <dbReference type="NCBI Taxonomy" id="1337664"/>
    <lineage>
        <taxon>Eukaryota</taxon>
        <taxon>Fungi</taxon>
        <taxon>Dikarya</taxon>
        <taxon>Ascomycota</taxon>
        <taxon>Pezizomycotina</taxon>
        <taxon>Sordariomycetes</taxon>
        <taxon>Xylariomycetidae</taxon>
        <taxon>Amphisphaeriales</taxon>
        <taxon>Apiosporaceae</taxon>
        <taxon>Apiospora</taxon>
    </lineage>
</organism>
<dbReference type="Proteomes" id="UP001433268">
    <property type="component" value="Unassembled WGS sequence"/>
</dbReference>
<feature type="compositionally biased region" description="Low complexity" evidence="1">
    <location>
        <begin position="214"/>
        <end position="228"/>
    </location>
</feature>
<evidence type="ECO:0000256" key="1">
    <source>
        <dbReference type="SAM" id="MobiDB-lite"/>
    </source>
</evidence>
<dbReference type="GeneID" id="92049115"/>
<evidence type="ECO:0000313" key="3">
    <source>
        <dbReference type="Proteomes" id="UP001433268"/>
    </source>
</evidence>
<proteinExistence type="predicted"/>
<comment type="caution">
    <text evidence="2">The sequence shown here is derived from an EMBL/GenBank/DDBJ whole genome shotgun (WGS) entry which is preliminary data.</text>
</comment>